<name>A0A4R6V012_9ACTN</name>
<keyword evidence="2" id="KW-1185">Reference proteome</keyword>
<dbReference type="Proteomes" id="UP000295281">
    <property type="component" value="Unassembled WGS sequence"/>
</dbReference>
<sequence>MNLLICARCGARTDVPVVDPDGPVVCCADCGHRQPFLRLPVYCVTGPSGTGKSTVARLLAPWLADRYVLLEQDVLWLAGLRDPADDHRLFRSAWLRMIAMIHQSGRPAVLCGTVAPPEFEPLPERALFSEIRYLSLVCDPDVLAERLRNRPAWRQWDEPRIAEMLEYAAWIDENAERLSPPLSLLDTTTAPVESTAAAVYTWITGEDRPPARPV</sequence>
<dbReference type="InterPro" id="IPR027417">
    <property type="entry name" value="P-loop_NTPase"/>
</dbReference>
<comment type="caution">
    <text evidence="1">The sequence shown here is derived from an EMBL/GenBank/DDBJ whole genome shotgun (WGS) entry which is preliminary data.</text>
</comment>
<proteinExistence type="predicted"/>
<dbReference type="OrthoDB" id="198115at2"/>
<dbReference type="Pfam" id="PF13238">
    <property type="entry name" value="AAA_18"/>
    <property type="match status" value="1"/>
</dbReference>
<accession>A0A4R6V012</accession>
<organism evidence="1 2">
    <name type="scientific">Actinorugispora endophytica</name>
    <dbReference type="NCBI Taxonomy" id="1605990"/>
    <lineage>
        <taxon>Bacteria</taxon>
        <taxon>Bacillati</taxon>
        <taxon>Actinomycetota</taxon>
        <taxon>Actinomycetes</taxon>
        <taxon>Streptosporangiales</taxon>
        <taxon>Nocardiopsidaceae</taxon>
        <taxon>Actinorugispora</taxon>
    </lineage>
</organism>
<dbReference type="GO" id="GO:0016301">
    <property type="term" value="F:kinase activity"/>
    <property type="evidence" value="ECO:0007669"/>
    <property type="project" value="UniProtKB-KW"/>
</dbReference>
<keyword evidence="1" id="KW-0418">Kinase</keyword>
<evidence type="ECO:0000313" key="1">
    <source>
        <dbReference type="EMBL" id="TDQ53074.1"/>
    </source>
</evidence>
<dbReference type="RefSeq" id="WP_133741172.1">
    <property type="nucleotide sequence ID" value="NZ_SNYN01000005.1"/>
</dbReference>
<dbReference type="AlphaFoldDB" id="A0A4R6V012"/>
<gene>
    <name evidence="1" type="ORF">EV190_105196</name>
</gene>
<protein>
    <submittedName>
        <fullName evidence="1">Broad-specificity NMP kinase</fullName>
    </submittedName>
</protein>
<reference evidence="1 2" key="1">
    <citation type="submission" date="2019-03" db="EMBL/GenBank/DDBJ databases">
        <title>Genomic Encyclopedia of Type Strains, Phase IV (KMG-IV): sequencing the most valuable type-strain genomes for metagenomic binning, comparative biology and taxonomic classification.</title>
        <authorList>
            <person name="Goeker M."/>
        </authorList>
    </citation>
    <scope>NUCLEOTIDE SEQUENCE [LARGE SCALE GENOMIC DNA]</scope>
    <source>
        <strain evidence="1 2">DSM 46770</strain>
    </source>
</reference>
<dbReference type="EMBL" id="SNYN01000005">
    <property type="protein sequence ID" value="TDQ53074.1"/>
    <property type="molecule type" value="Genomic_DNA"/>
</dbReference>
<dbReference type="CDD" id="cd00267">
    <property type="entry name" value="ABC_ATPase"/>
    <property type="match status" value="1"/>
</dbReference>
<dbReference type="SUPFAM" id="SSF52540">
    <property type="entry name" value="P-loop containing nucleoside triphosphate hydrolases"/>
    <property type="match status" value="1"/>
</dbReference>
<keyword evidence="1" id="KW-0808">Transferase</keyword>
<dbReference type="Gene3D" id="3.40.50.300">
    <property type="entry name" value="P-loop containing nucleotide triphosphate hydrolases"/>
    <property type="match status" value="1"/>
</dbReference>
<evidence type="ECO:0000313" key="2">
    <source>
        <dbReference type="Proteomes" id="UP000295281"/>
    </source>
</evidence>